<dbReference type="GO" id="GO:0016787">
    <property type="term" value="F:hydrolase activity"/>
    <property type="evidence" value="ECO:0007669"/>
    <property type="project" value="UniProtKB-KW"/>
</dbReference>
<organism evidence="4 5">
    <name type="scientific">Aplosporella prunicola CBS 121167</name>
    <dbReference type="NCBI Taxonomy" id="1176127"/>
    <lineage>
        <taxon>Eukaryota</taxon>
        <taxon>Fungi</taxon>
        <taxon>Dikarya</taxon>
        <taxon>Ascomycota</taxon>
        <taxon>Pezizomycotina</taxon>
        <taxon>Dothideomycetes</taxon>
        <taxon>Dothideomycetes incertae sedis</taxon>
        <taxon>Botryosphaeriales</taxon>
        <taxon>Aplosporellaceae</taxon>
        <taxon>Aplosporella</taxon>
    </lineage>
</organism>
<keyword evidence="2" id="KW-0472">Membrane</keyword>
<proteinExistence type="predicted"/>
<keyword evidence="5" id="KW-1185">Reference proteome</keyword>
<dbReference type="Proteomes" id="UP000799438">
    <property type="component" value="Unassembled WGS sequence"/>
</dbReference>
<keyword evidence="2" id="KW-0812">Transmembrane</keyword>
<dbReference type="RefSeq" id="XP_033399988.1">
    <property type="nucleotide sequence ID" value="XM_033538022.1"/>
</dbReference>
<sequence>MILSQISYLDCIVFLIFLAPQLIINVGLFELASWVFFALPDLAAHIPCQFIAERYFTDFEHRSPFVQRASPFQDFVIRYVRFAFAELPAKIGRVFFSKPVALPFLRWRMLRHGYISSPIRWQEVNRQDFKGVWVTMDETTRPDIVVFYCHGGGFSMGSSYFYMEFLLAWVALLKEAGYKNPALFGLEYTLVPDAVYPTQIQQAFAAYEHVLTVIEDPSRLVVGGDSAGATLILSLLLYLADHPRHRGRLPALATMISPWVTIVSDKNQNTRSDYLNADSLHLYGRQYVGSKISTHDPMVSPGNCRDPDRWLAASPRLGWSFLFGSEEVLGPETKDLIALLQKAGADVDVYEEEGSIHAWPVATLYLGESGEERLKGLQDIVKVIRRRLV</sequence>
<reference evidence="4" key="1">
    <citation type="journal article" date="2020" name="Stud. Mycol.">
        <title>101 Dothideomycetes genomes: a test case for predicting lifestyles and emergence of pathogens.</title>
        <authorList>
            <person name="Haridas S."/>
            <person name="Albert R."/>
            <person name="Binder M."/>
            <person name="Bloem J."/>
            <person name="Labutti K."/>
            <person name="Salamov A."/>
            <person name="Andreopoulos B."/>
            <person name="Baker S."/>
            <person name="Barry K."/>
            <person name="Bills G."/>
            <person name="Bluhm B."/>
            <person name="Cannon C."/>
            <person name="Castanera R."/>
            <person name="Culley D."/>
            <person name="Daum C."/>
            <person name="Ezra D."/>
            <person name="Gonzalez J."/>
            <person name="Henrissat B."/>
            <person name="Kuo A."/>
            <person name="Liang C."/>
            <person name="Lipzen A."/>
            <person name="Lutzoni F."/>
            <person name="Magnuson J."/>
            <person name="Mondo S."/>
            <person name="Nolan M."/>
            <person name="Ohm R."/>
            <person name="Pangilinan J."/>
            <person name="Park H.-J."/>
            <person name="Ramirez L."/>
            <person name="Alfaro M."/>
            <person name="Sun H."/>
            <person name="Tritt A."/>
            <person name="Yoshinaga Y."/>
            <person name="Zwiers L.-H."/>
            <person name="Turgeon B."/>
            <person name="Goodwin S."/>
            <person name="Spatafora J."/>
            <person name="Crous P."/>
            <person name="Grigoriev I."/>
        </authorList>
    </citation>
    <scope>NUCLEOTIDE SEQUENCE</scope>
    <source>
        <strain evidence="4">CBS 121167</strain>
    </source>
</reference>
<dbReference type="AlphaFoldDB" id="A0A6A6BJS3"/>
<evidence type="ECO:0000256" key="2">
    <source>
        <dbReference type="SAM" id="Phobius"/>
    </source>
</evidence>
<gene>
    <name evidence="4" type="ORF">K452DRAFT_246570</name>
</gene>
<keyword evidence="1" id="KW-0378">Hydrolase</keyword>
<dbReference type="Gene3D" id="3.40.50.1820">
    <property type="entry name" value="alpha/beta hydrolase"/>
    <property type="match status" value="1"/>
</dbReference>
<dbReference type="InterPro" id="IPR013094">
    <property type="entry name" value="AB_hydrolase_3"/>
</dbReference>
<dbReference type="InterPro" id="IPR050300">
    <property type="entry name" value="GDXG_lipolytic_enzyme"/>
</dbReference>
<feature type="transmembrane region" description="Helical" evidence="2">
    <location>
        <begin position="12"/>
        <end position="39"/>
    </location>
</feature>
<evidence type="ECO:0000313" key="5">
    <source>
        <dbReference type="Proteomes" id="UP000799438"/>
    </source>
</evidence>
<evidence type="ECO:0000313" key="4">
    <source>
        <dbReference type="EMBL" id="KAF2144276.1"/>
    </source>
</evidence>
<keyword evidence="2" id="KW-1133">Transmembrane helix</keyword>
<dbReference type="EMBL" id="ML995480">
    <property type="protein sequence ID" value="KAF2144276.1"/>
    <property type="molecule type" value="Genomic_DNA"/>
</dbReference>
<accession>A0A6A6BJS3</accession>
<evidence type="ECO:0000256" key="1">
    <source>
        <dbReference type="ARBA" id="ARBA00022801"/>
    </source>
</evidence>
<name>A0A6A6BJS3_9PEZI</name>
<dbReference type="SUPFAM" id="SSF53474">
    <property type="entry name" value="alpha/beta-Hydrolases"/>
    <property type="match status" value="1"/>
</dbReference>
<dbReference type="InterPro" id="IPR029058">
    <property type="entry name" value="AB_hydrolase_fold"/>
</dbReference>
<dbReference type="Pfam" id="PF07859">
    <property type="entry name" value="Abhydrolase_3"/>
    <property type="match status" value="1"/>
</dbReference>
<dbReference type="PANTHER" id="PTHR48081:SF2">
    <property type="entry name" value="ALPHA_BETA-HYDROLASE"/>
    <property type="match status" value="1"/>
</dbReference>
<dbReference type="OrthoDB" id="408631at2759"/>
<protein>
    <recommendedName>
        <fullName evidence="3">Alpha/beta hydrolase fold-3 domain-containing protein</fullName>
    </recommendedName>
</protein>
<evidence type="ECO:0000259" key="3">
    <source>
        <dbReference type="Pfam" id="PF07859"/>
    </source>
</evidence>
<dbReference type="PANTHER" id="PTHR48081">
    <property type="entry name" value="AB HYDROLASE SUPERFAMILY PROTEIN C4A8.06C"/>
    <property type="match status" value="1"/>
</dbReference>
<feature type="domain" description="Alpha/beta hydrolase fold-3" evidence="3">
    <location>
        <begin position="146"/>
        <end position="359"/>
    </location>
</feature>
<dbReference type="GeneID" id="54295518"/>